<feature type="compositionally biased region" description="Basic residues" evidence="2">
    <location>
        <begin position="317"/>
        <end position="329"/>
    </location>
</feature>
<feature type="compositionally biased region" description="Basic residues" evidence="2">
    <location>
        <begin position="555"/>
        <end position="566"/>
    </location>
</feature>
<keyword evidence="1" id="KW-0175">Coiled coil</keyword>
<feature type="region of interest" description="Disordered" evidence="2">
    <location>
        <begin position="246"/>
        <end position="282"/>
    </location>
</feature>
<comment type="caution">
    <text evidence="4">The sequence shown here is derived from an EMBL/GenBank/DDBJ whole genome shotgun (WGS) entry which is preliminary data.</text>
</comment>
<feature type="region of interest" description="Disordered" evidence="2">
    <location>
        <begin position="295"/>
        <end position="337"/>
    </location>
</feature>
<feature type="region of interest" description="Disordered" evidence="2">
    <location>
        <begin position="147"/>
        <end position="170"/>
    </location>
</feature>
<proteinExistence type="predicted"/>
<feature type="region of interest" description="Disordered" evidence="2">
    <location>
        <begin position="1555"/>
        <end position="1605"/>
    </location>
</feature>
<protein>
    <submittedName>
        <fullName evidence="4">Uncharacterized protein</fullName>
    </submittedName>
</protein>
<feature type="compositionally biased region" description="Basic and acidic residues" evidence="2">
    <location>
        <begin position="257"/>
        <end position="272"/>
    </location>
</feature>
<dbReference type="EMBL" id="CAJNOL010001129">
    <property type="protein sequence ID" value="CAF1294290.1"/>
    <property type="molecule type" value="Genomic_DNA"/>
</dbReference>
<evidence type="ECO:0000313" key="4">
    <source>
        <dbReference type="EMBL" id="CAF1294290.1"/>
    </source>
</evidence>
<accession>A0A815D6C4</accession>
<feature type="compositionally biased region" description="Basic residues" evidence="2">
    <location>
        <begin position="74"/>
        <end position="83"/>
    </location>
</feature>
<reference evidence="4" key="1">
    <citation type="submission" date="2021-02" db="EMBL/GenBank/DDBJ databases">
        <authorList>
            <person name="Nowell W R."/>
        </authorList>
    </citation>
    <scope>NUCLEOTIDE SEQUENCE</scope>
</reference>
<feature type="region of interest" description="Disordered" evidence="2">
    <location>
        <begin position="71"/>
        <end position="110"/>
    </location>
</feature>
<feature type="coiled-coil region" evidence="1">
    <location>
        <begin position="2272"/>
        <end position="2325"/>
    </location>
</feature>
<feature type="compositionally biased region" description="Polar residues" evidence="2">
    <location>
        <begin position="573"/>
        <end position="585"/>
    </location>
</feature>
<dbReference type="EMBL" id="CAJNOH010000177">
    <property type="protein sequence ID" value="CAF0928406.1"/>
    <property type="molecule type" value="Genomic_DNA"/>
</dbReference>
<evidence type="ECO:0000313" key="5">
    <source>
        <dbReference type="Proteomes" id="UP000663870"/>
    </source>
</evidence>
<keyword evidence="5" id="KW-1185">Reference proteome</keyword>
<feature type="compositionally biased region" description="Low complexity" evidence="2">
    <location>
        <begin position="301"/>
        <end position="316"/>
    </location>
</feature>
<gene>
    <name evidence="4" type="ORF">JXQ802_LOCUS29163</name>
    <name evidence="3" type="ORF">PYM288_LOCUS10918</name>
</gene>
<organism evidence="4 5">
    <name type="scientific">Rotaria sordida</name>
    <dbReference type="NCBI Taxonomy" id="392033"/>
    <lineage>
        <taxon>Eukaryota</taxon>
        <taxon>Metazoa</taxon>
        <taxon>Spiralia</taxon>
        <taxon>Gnathifera</taxon>
        <taxon>Rotifera</taxon>
        <taxon>Eurotatoria</taxon>
        <taxon>Bdelloidea</taxon>
        <taxon>Philodinida</taxon>
        <taxon>Philodinidae</taxon>
        <taxon>Rotaria</taxon>
    </lineage>
</organism>
<dbReference type="Proteomes" id="UP000663870">
    <property type="component" value="Unassembled WGS sequence"/>
</dbReference>
<evidence type="ECO:0000256" key="2">
    <source>
        <dbReference type="SAM" id="MobiDB-lite"/>
    </source>
</evidence>
<evidence type="ECO:0000256" key="1">
    <source>
        <dbReference type="SAM" id="Coils"/>
    </source>
</evidence>
<dbReference type="Proteomes" id="UP000663854">
    <property type="component" value="Unassembled WGS sequence"/>
</dbReference>
<name>A0A815D6C4_9BILA</name>
<evidence type="ECO:0000313" key="3">
    <source>
        <dbReference type="EMBL" id="CAF0928406.1"/>
    </source>
</evidence>
<sequence>MAESIKNSENNLSKIYSSSSNQHLLFAETLRDWRDPLFHGHDPIPVPLCPRCAVCKCESLKDFRNTSSSSIHHYDHHHHHHKHDPSCPNFRHQHERAKTPSQQRPITKSKRRAISHDPLLTVLNTSSIIKSKSSEYSPLIQTIERKKSSSKIPVRISTSTNNYSPSPSPSSSLLLINKSQSLNKKTKIPRLVLASSLSSSTKTTDDLYEIDSLNDDADGTSEIISDNENISLKETNNMDEQLLIKKKKKHKHNLSIPDKRQRQSRYKEKEVNNHASTSNDYGHTCVNKTILALRGRHSKSKSTSSSLSSSSQSLSPLRKKSHSLRHRRSSNSQILSSLSSLNTSEKLQSKQYFQIHPHSTVVSTDQSNHLSSQTPSLLSSSSSSSIYLIQVANQTNSFGLTKTIPYVWKNTNIENEENKFYPNFSIEQIPPIINNNNNNNNNNNKRSIPISSRNIILQRGQIDYWQNFQTSSDSILTSSCQNLTGSASHLLCSSSLIQQTKTNKNSHGNIISITTTKRYQPSLLNKTKYIQWNIEGNGKQLRYSKIKWHSDQQLHKHNRLKKKSQKKSIINNHTDTGGSSSEQNNQSAPLILYHENNTNLLNETPEVLEKPSMNTNSKQIDSIVPDYSLSHSDKNNKTSLSEISNEKIIHSSSTSPTKSKQILYASTDEDVDEINSHYFEDIDRSITTTIEDYREKLNIRLLSLNNEQNSNQLNSIYRPRILSTECSQITIDSGVDIGSEQKIYQPNITLTIDEQITDHNDLFALLDDSLIGKESKNFLLNQSIIENNEHTTTTSINKTEQNIYCSMKNNLNNKQDLYKSYELETISDEDEDNYIKEKNSNELIITLDNSLLKNSLSSIPPLFEFKLPTFGEWIDRAFTTFLSNTNQNQSESILSSRSSSNLSMHTSQSTINTSSSSQVITVRDNFNLQNISQDENSDFHQTQTFIHDDEHSLNDMSSSSLNCEKVDFDTYIINSNYEKINPSIIYEQNEIPFINERSKSLLSSITSSIENDGQEVMNNKRRMPNYDDDNDDDEKISKKISTTINPNDLSSYTIYEKFQYSSNSHDSLNQSDHHIDTTTSSIDDLTKTNQFLTSIFHSKDSALGLSDDNLNNLQTNQLIIFDDNHNNNNNNNNNISSLFKDTTIDHIEIPIDALTNVNIETTQKTDAMISINNEIQLDEYKNTIERTISTSSSEQLIPKEKQTGMYYKAFGSSATINLTEQYNCEWLPQEKSSSTTIEKSFEIDNNNHVRIVHQSQIIGDNEDEFYYSPQTTFHACHSCPNLNSNLINFPLRERSYSLTTLDAYTHLNITYDILEQIWHSLLNVTFSDKDDNELNEYKLRHIIGLSNSYTNINHSSIEKSHSHNDIFSIMNKTNQKSITKIKSKSFDITSLMKQPISTSSINNSVNIGLLQGADISEPFADRLISISIQSDLESMQSLEHEQISNENSLTSSLPKESLNYIFNFTNQIDNNNNDDDYDEYDDLEPTIEIENKPLNIAVTFNDNDDNEENILPIVQIHDTYTELSLFRPHSLSTIPSSRASQYASSVDSDDIFEHGHHLNKENSDDNYQNHISDDDHGVIGSDFSSPQSRPLSSIKSQPLSPEQNQEFKSVNFSDIDHDAWERCIDEPIFYDDLCLDYKNEEELLSINQLSNNLITIVPLESLNHKETYVTDQIEPTISLINEHEEKNLDSDNFIENNDQNKQHEIIEQDYLLIEQQSNIYLDPNELVHRLEQLDLSNKQEIIPNLNFINNQQENFKSNIEHLTSIINDIHQINHTKITSMKKLVLHEPLNIEQQYSSTTTTKPIRYQNHSIDKVSDLEIVKQGKGFKIGYIDRQGTDQRVILTKRIETGTDIKERDPHIRLPHKERRLLNQTFSSVLYTNGNNTIQEDKTFQHSANDIEVPTIGTNPKHFDESDMISIDIDGPSTMLSSICESIVITQGSVYTNNSSKSQCDNSKIQSICDSSSLPISNEFEEYHMQTSHALKNDKIQVFNSWHDHTIINGSSTSWRSPFKPIKHVQQSINNSPLHHIEYNSFDSNRQQKSTRDISLSPITLPFEKHFQTISTSPITIRQTVDQSCQYSPQLITHDQNLQCCLEKRTTYTQVSSYEIPGFLQTQDGIQTTDNFHSRTILIHPTTLERSSDSGILVDDNNRIKSNLALQIDMKSSSSDSEDISELTTRSIIRHTTLNNNNNNNNIIFENPTIINSNLKISTNNIEQEILQLRRERAHILDLLSLNWTRSNIWVELTEAKLNYIIGETDALLRSLSFDSTTIDNETVKLKMHQYEEEMTQLTRQHLAVYRERLEDSKKQLDIKIDELELKKSSIENHTINQVSTYEYTPRSINNNNNNNNKRLKSFLSTSAENLTLTPIHDTIARHPHLLDVSFLTSTPLKITDHQTHSSNYQENNNETIRKNYRTKTTFCPISTTNHQYDYSTKINNQNNGNLSNMEGLSKSQQAILDETDKLVKDSQQLHTESASQFERAREIHKFFFLLLYVCKISETPIRLARANMAASRLSPRLENKTYISNNVTLAELFKYEQSLTKEATKNHRNIYSNTKTTSES</sequence>
<feature type="compositionally biased region" description="Polar residues" evidence="2">
    <location>
        <begin position="1582"/>
        <end position="1605"/>
    </location>
</feature>
<feature type="region of interest" description="Disordered" evidence="2">
    <location>
        <begin position="552"/>
        <end position="585"/>
    </location>
</feature>